<dbReference type="SUPFAM" id="SSF54909">
    <property type="entry name" value="Dimeric alpha+beta barrel"/>
    <property type="match status" value="2"/>
</dbReference>
<dbReference type="PANTHER" id="PTHR33336">
    <property type="entry name" value="QUINOL MONOOXYGENASE YGIN-RELATED"/>
    <property type="match status" value="1"/>
</dbReference>
<dbReference type="OrthoDB" id="10262246at2759"/>
<name>A0A9W7AXL1_9STRA</name>
<accession>A0A9W7AXL1</accession>
<dbReference type="InterPro" id="IPR011008">
    <property type="entry name" value="Dimeric_a/b-barrel"/>
</dbReference>
<dbReference type="AlphaFoldDB" id="A0A9W7AXL1"/>
<dbReference type="GO" id="GO:0005829">
    <property type="term" value="C:cytosol"/>
    <property type="evidence" value="ECO:0007669"/>
    <property type="project" value="TreeGrafter"/>
</dbReference>
<evidence type="ECO:0000259" key="1">
    <source>
        <dbReference type="PROSITE" id="PS51725"/>
    </source>
</evidence>
<evidence type="ECO:0000313" key="3">
    <source>
        <dbReference type="Proteomes" id="UP001165085"/>
    </source>
</evidence>
<sequence>MAPFCVNVRLQVLPERRDEFLDVIRADQAGTLRDEEGSLQFLVMNDVADPDTFYFHEEYNDLAAFEAHGETAHYQPWKGFTQSSPFKAPIEVNTFVAEGETSPVTREERMGLTAKFDAKEKYCVWVNLFPADSVLSDFRTCIAGNKLGTDTSEPLALQYTWGVTSKDTSKYSFFEVYEGEEGFKQHQGAPHFAKWEEFAGKEGVFQNEPEVHFARVI</sequence>
<dbReference type="PANTHER" id="PTHR33336:SF1">
    <property type="entry name" value="(4S)-4-HYDROXY-5-PHOSPHONOOXYPENTANE-2,3-DIONE ISOMERASE"/>
    <property type="match status" value="1"/>
</dbReference>
<dbReference type="Gene3D" id="3.30.70.100">
    <property type="match status" value="2"/>
</dbReference>
<dbReference type="Proteomes" id="UP001165085">
    <property type="component" value="Unassembled WGS sequence"/>
</dbReference>
<proteinExistence type="predicted"/>
<dbReference type="InterPro" id="IPR007138">
    <property type="entry name" value="ABM_dom"/>
</dbReference>
<feature type="domain" description="ABM" evidence="1">
    <location>
        <begin position="4"/>
        <end position="95"/>
    </location>
</feature>
<dbReference type="Pfam" id="PF03992">
    <property type="entry name" value="ABM"/>
    <property type="match status" value="1"/>
</dbReference>
<organism evidence="2 3">
    <name type="scientific">Triparma strigata</name>
    <dbReference type="NCBI Taxonomy" id="1606541"/>
    <lineage>
        <taxon>Eukaryota</taxon>
        <taxon>Sar</taxon>
        <taxon>Stramenopiles</taxon>
        <taxon>Ochrophyta</taxon>
        <taxon>Bolidophyceae</taxon>
        <taxon>Parmales</taxon>
        <taxon>Triparmaceae</taxon>
        <taxon>Triparma</taxon>
    </lineage>
</organism>
<evidence type="ECO:0000313" key="2">
    <source>
        <dbReference type="EMBL" id="GMH77820.1"/>
    </source>
</evidence>
<protein>
    <recommendedName>
        <fullName evidence="1">ABM domain-containing protein</fullName>
    </recommendedName>
</protein>
<gene>
    <name evidence="2" type="ORF">TrST_g13884</name>
</gene>
<dbReference type="PROSITE" id="PS51725">
    <property type="entry name" value="ABM"/>
    <property type="match status" value="1"/>
</dbReference>
<dbReference type="InterPro" id="IPR050744">
    <property type="entry name" value="AI-2_Isomerase_LsrG"/>
</dbReference>
<dbReference type="GO" id="GO:0016491">
    <property type="term" value="F:oxidoreductase activity"/>
    <property type="evidence" value="ECO:0007669"/>
    <property type="project" value="TreeGrafter"/>
</dbReference>
<reference evidence="3" key="1">
    <citation type="journal article" date="2023" name="Commun. Biol.">
        <title>Genome analysis of Parmales, the sister group of diatoms, reveals the evolutionary specialization of diatoms from phago-mixotrophs to photoautotrophs.</title>
        <authorList>
            <person name="Ban H."/>
            <person name="Sato S."/>
            <person name="Yoshikawa S."/>
            <person name="Yamada K."/>
            <person name="Nakamura Y."/>
            <person name="Ichinomiya M."/>
            <person name="Sato N."/>
            <person name="Blanc-Mathieu R."/>
            <person name="Endo H."/>
            <person name="Kuwata A."/>
            <person name="Ogata H."/>
        </authorList>
    </citation>
    <scope>NUCLEOTIDE SEQUENCE [LARGE SCALE GENOMIC DNA]</scope>
    <source>
        <strain evidence="3">NIES 3701</strain>
    </source>
</reference>
<comment type="caution">
    <text evidence="2">The sequence shown here is derived from an EMBL/GenBank/DDBJ whole genome shotgun (WGS) entry which is preliminary data.</text>
</comment>
<dbReference type="EMBL" id="BRXY01000213">
    <property type="protein sequence ID" value="GMH77820.1"/>
    <property type="molecule type" value="Genomic_DNA"/>
</dbReference>
<keyword evidence="3" id="KW-1185">Reference proteome</keyword>